<gene>
    <name evidence="2" type="ORF">RE6C_02136</name>
</gene>
<evidence type="ECO:0000313" key="2">
    <source>
        <dbReference type="EMBL" id="EMB17120.1"/>
    </source>
</evidence>
<organism evidence="2 3">
    <name type="scientific">Rhodopirellula europaea 6C</name>
    <dbReference type="NCBI Taxonomy" id="1263867"/>
    <lineage>
        <taxon>Bacteria</taxon>
        <taxon>Pseudomonadati</taxon>
        <taxon>Planctomycetota</taxon>
        <taxon>Planctomycetia</taxon>
        <taxon>Pirellulales</taxon>
        <taxon>Pirellulaceae</taxon>
        <taxon>Rhodopirellula</taxon>
    </lineage>
</organism>
<reference evidence="2" key="1">
    <citation type="submission" date="2012-11" db="EMBL/GenBank/DDBJ databases">
        <title>Permanent draft genomes of Rhodopirellula europaea strain SH398 and 6C.</title>
        <authorList>
            <person name="Richter M."/>
            <person name="Richter-Heitmann T."/>
            <person name="Frank C."/>
            <person name="Harder J."/>
            <person name="Glockner F.O."/>
        </authorList>
    </citation>
    <scope>NUCLEOTIDE SEQUENCE</scope>
    <source>
        <strain evidence="2">6C</strain>
    </source>
</reference>
<dbReference type="PROSITE" id="PS51257">
    <property type="entry name" value="PROKAR_LIPOPROTEIN"/>
    <property type="match status" value="1"/>
</dbReference>
<proteinExistence type="predicted"/>
<dbReference type="EMBL" id="ANMO01000105">
    <property type="protein sequence ID" value="EMB17120.1"/>
    <property type="molecule type" value="Genomic_DNA"/>
</dbReference>
<feature type="transmembrane region" description="Helical" evidence="1">
    <location>
        <begin position="15"/>
        <end position="35"/>
    </location>
</feature>
<dbReference type="AlphaFoldDB" id="M2AJ04"/>
<comment type="caution">
    <text evidence="2">The sequence shown here is derived from an EMBL/GenBank/DDBJ whole genome shotgun (WGS) entry which is preliminary data.</text>
</comment>
<keyword evidence="1" id="KW-1133">Transmembrane helix</keyword>
<dbReference type="Proteomes" id="UP000011529">
    <property type="component" value="Unassembled WGS sequence"/>
</dbReference>
<keyword evidence="3" id="KW-1185">Reference proteome</keyword>
<keyword evidence="1" id="KW-0812">Transmembrane</keyword>
<name>M2AJ04_9BACT</name>
<feature type="transmembrane region" description="Helical" evidence="1">
    <location>
        <begin position="47"/>
        <end position="70"/>
    </location>
</feature>
<accession>M2AJ04</accession>
<evidence type="ECO:0000256" key="1">
    <source>
        <dbReference type="SAM" id="Phobius"/>
    </source>
</evidence>
<evidence type="ECO:0000313" key="3">
    <source>
        <dbReference type="Proteomes" id="UP000011529"/>
    </source>
</evidence>
<keyword evidence="1" id="KW-0472">Membrane</keyword>
<protein>
    <submittedName>
        <fullName evidence="2">Membrane protein</fullName>
    </submittedName>
</protein>
<reference evidence="2" key="2">
    <citation type="journal article" date="2013" name="Mar. Genomics">
        <title>Expression of sulfatases in Rhodopirellula baltica and the diversity of sulfatases in the genus Rhodopirellula.</title>
        <authorList>
            <person name="Wegner C.E."/>
            <person name="Richter-Heitmann T."/>
            <person name="Klindworth A."/>
            <person name="Klockow C."/>
            <person name="Richter M."/>
            <person name="Achstetter T."/>
            <person name="Glockner F.O."/>
            <person name="Harder J."/>
        </authorList>
    </citation>
    <scope>NUCLEOTIDE SEQUENCE [LARGE SCALE GENOMIC DNA]</scope>
    <source>
        <strain evidence="2">6C</strain>
    </source>
</reference>
<dbReference type="PATRIC" id="fig|1263867.3.peg.2271"/>
<sequence>MASRRGNLGPADPQWFLLLALAWILACGVGMWYAVRTWPNAKLRSVVWIALWMVFGVGLNLKCVQEIMYVS</sequence>